<dbReference type="AlphaFoldDB" id="A0A7F5RH79"/>
<dbReference type="GeneID" id="112905968"/>
<sequence length="118" mass="13594">MSLITNGKPLEKSEEKRWQSSDTINIPPRLKNLLRQLFSSNIDEERDEEDSSERVGTQEKRGFSIFARMRPFNSVVKQRTSIRHPGRSILPFESISSADVVSAEKHNFRPVGQPLRWG</sequence>
<dbReference type="KEGG" id="apln:112905968"/>
<organism evidence="2 3">
    <name type="scientific">Agrilus planipennis</name>
    <name type="common">Emerald ash borer</name>
    <name type="synonym">Agrilus marcopoli</name>
    <dbReference type="NCBI Taxonomy" id="224129"/>
    <lineage>
        <taxon>Eukaryota</taxon>
        <taxon>Metazoa</taxon>
        <taxon>Ecdysozoa</taxon>
        <taxon>Arthropoda</taxon>
        <taxon>Hexapoda</taxon>
        <taxon>Insecta</taxon>
        <taxon>Pterygota</taxon>
        <taxon>Neoptera</taxon>
        <taxon>Endopterygota</taxon>
        <taxon>Coleoptera</taxon>
        <taxon>Polyphaga</taxon>
        <taxon>Elateriformia</taxon>
        <taxon>Buprestoidea</taxon>
        <taxon>Buprestidae</taxon>
        <taxon>Agrilinae</taxon>
        <taxon>Agrilus</taxon>
    </lineage>
</organism>
<reference evidence="3" key="1">
    <citation type="submission" date="2025-08" db="UniProtKB">
        <authorList>
            <consortium name="RefSeq"/>
        </authorList>
    </citation>
    <scope>IDENTIFICATION</scope>
    <source>
        <tissue evidence="3">Entire body</tissue>
    </source>
</reference>
<dbReference type="RefSeq" id="XP_025835235.1">
    <property type="nucleotide sequence ID" value="XM_025979450.1"/>
</dbReference>
<evidence type="ECO:0000256" key="1">
    <source>
        <dbReference type="SAM" id="MobiDB-lite"/>
    </source>
</evidence>
<feature type="region of interest" description="Disordered" evidence="1">
    <location>
        <begin position="1"/>
        <end position="23"/>
    </location>
</feature>
<dbReference type="Proteomes" id="UP000192223">
    <property type="component" value="Unplaced"/>
</dbReference>
<dbReference type="InParanoid" id="A0A7F5RH79"/>
<keyword evidence="2" id="KW-1185">Reference proteome</keyword>
<protein>
    <submittedName>
        <fullName evidence="3">Uncharacterized protein LOC112905968</fullName>
    </submittedName>
</protein>
<feature type="compositionally biased region" description="Basic and acidic residues" evidence="1">
    <location>
        <begin position="9"/>
        <end position="19"/>
    </location>
</feature>
<accession>A0A7F5RH79</accession>
<evidence type="ECO:0000313" key="2">
    <source>
        <dbReference type="Proteomes" id="UP000192223"/>
    </source>
</evidence>
<evidence type="ECO:0000313" key="3">
    <source>
        <dbReference type="RefSeq" id="XP_025835235.1"/>
    </source>
</evidence>
<name>A0A7F5RH79_AGRPL</name>
<gene>
    <name evidence="3" type="primary">LOC112905968</name>
</gene>
<proteinExistence type="predicted"/>
<dbReference type="OrthoDB" id="6671957at2759"/>